<dbReference type="GO" id="GO:1902936">
    <property type="term" value="F:phosphatidylinositol bisphosphate binding"/>
    <property type="evidence" value="ECO:0007669"/>
    <property type="project" value="TreeGrafter"/>
</dbReference>
<dbReference type="SUPFAM" id="SSF46938">
    <property type="entry name" value="CRAL/TRIO N-terminal domain"/>
    <property type="match status" value="1"/>
</dbReference>
<sequence>MPFKYADIEREYAENKNLKKEDVVYLQQWMQKQPHLPPVHELELIFFLRSCLYSTEKAKITIDNFFTLRANKDVFVPVDLKRLKVVMEGAYYVLLPKLTPNGYQVLYEKINMSSNDYIFGDHMAYIDSVSKLYLLENGSIEGLVCILDLDGYTFGHLTKVPLGSLKKYIMYLQEALPVRLISIHFINAGPLIDKIFMMVKPLMKKELHDIMHVHTNNLETLHPFVPVDCLPSNLGGSGNSIAELHEQQKQMVINNVDFLKKDLDKVADESKREDKSKSINKLFGVDGSFKKLEID</sequence>
<dbReference type="PANTHER" id="PTHR10174:SF213">
    <property type="entry name" value="CRAL-TRIO DOMAIN-CONTAINING PROTEIN"/>
    <property type="match status" value="1"/>
</dbReference>
<evidence type="ECO:0000313" key="2">
    <source>
        <dbReference type="EMBL" id="KAK4878145.1"/>
    </source>
</evidence>
<feature type="domain" description="CRAL-TRIO" evidence="1">
    <location>
        <begin position="82"/>
        <end position="242"/>
    </location>
</feature>
<protein>
    <recommendedName>
        <fullName evidence="1">CRAL-TRIO domain-containing protein</fullName>
    </recommendedName>
</protein>
<dbReference type="PROSITE" id="PS50191">
    <property type="entry name" value="CRAL_TRIO"/>
    <property type="match status" value="1"/>
</dbReference>
<proteinExistence type="predicted"/>
<comment type="caution">
    <text evidence="2">The sequence shown here is derived from an EMBL/GenBank/DDBJ whole genome shotgun (WGS) entry which is preliminary data.</text>
</comment>
<dbReference type="PRINTS" id="PR00180">
    <property type="entry name" value="CRETINALDHBP"/>
</dbReference>
<keyword evidence="3" id="KW-1185">Reference proteome</keyword>
<gene>
    <name evidence="2" type="ORF">RN001_010651</name>
</gene>
<dbReference type="EMBL" id="JARPUR010000004">
    <property type="protein sequence ID" value="KAK4878145.1"/>
    <property type="molecule type" value="Genomic_DNA"/>
</dbReference>
<dbReference type="CDD" id="cd00170">
    <property type="entry name" value="SEC14"/>
    <property type="match status" value="1"/>
</dbReference>
<organism evidence="2 3">
    <name type="scientific">Aquatica leii</name>
    <dbReference type="NCBI Taxonomy" id="1421715"/>
    <lineage>
        <taxon>Eukaryota</taxon>
        <taxon>Metazoa</taxon>
        <taxon>Ecdysozoa</taxon>
        <taxon>Arthropoda</taxon>
        <taxon>Hexapoda</taxon>
        <taxon>Insecta</taxon>
        <taxon>Pterygota</taxon>
        <taxon>Neoptera</taxon>
        <taxon>Endopterygota</taxon>
        <taxon>Coleoptera</taxon>
        <taxon>Polyphaga</taxon>
        <taxon>Elateriformia</taxon>
        <taxon>Elateroidea</taxon>
        <taxon>Lampyridae</taxon>
        <taxon>Luciolinae</taxon>
        <taxon>Aquatica</taxon>
    </lineage>
</organism>
<dbReference type="AlphaFoldDB" id="A0AAN7SQF1"/>
<evidence type="ECO:0000259" key="1">
    <source>
        <dbReference type="PROSITE" id="PS50191"/>
    </source>
</evidence>
<accession>A0AAN7SQF1</accession>
<name>A0AAN7SQF1_9COLE</name>
<dbReference type="InterPro" id="IPR036273">
    <property type="entry name" value="CRAL/TRIO_N_dom_sf"/>
</dbReference>
<dbReference type="SUPFAM" id="SSF52087">
    <property type="entry name" value="CRAL/TRIO domain"/>
    <property type="match status" value="1"/>
</dbReference>
<dbReference type="Pfam" id="PF00650">
    <property type="entry name" value="CRAL_TRIO"/>
    <property type="match status" value="1"/>
</dbReference>
<dbReference type="GO" id="GO:0016020">
    <property type="term" value="C:membrane"/>
    <property type="evidence" value="ECO:0007669"/>
    <property type="project" value="TreeGrafter"/>
</dbReference>
<dbReference type="InterPro" id="IPR001251">
    <property type="entry name" value="CRAL-TRIO_dom"/>
</dbReference>
<dbReference type="PANTHER" id="PTHR10174">
    <property type="entry name" value="ALPHA-TOCOPHEROL TRANSFER PROTEIN-RELATED"/>
    <property type="match status" value="1"/>
</dbReference>
<dbReference type="SMART" id="SM00516">
    <property type="entry name" value="SEC14"/>
    <property type="match status" value="1"/>
</dbReference>
<dbReference type="Proteomes" id="UP001353858">
    <property type="component" value="Unassembled WGS sequence"/>
</dbReference>
<dbReference type="Gene3D" id="3.40.525.10">
    <property type="entry name" value="CRAL-TRIO lipid binding domain"/>
    <property type="match status" value="1"/>
</dbReference>
<dbReference type="InterPro" id="IPR036865">
    <property type="entry name" value="CRAL-TRIO_dom_sf"/>
</dbReference>
<reference evidence="3" key="1">
    <citation type="submission" date="2023-01" db="EMBL/GenBank/DDBJ databases">
        <title>Key to firefly adult light organ development and bioluminescence: homeobox transcription factors regulate luciferase expression and transportation to peroxisome.</title>
        <authorList>
            <person name="Fu X."/>
        </authorList>
    </citation>
    <scope>NUCLEOTIDE SEQUENCE [LARGE SCALE GENOMIC DNA]</scope>
</reference>
<evidence type="ECO:0000313" key="3">
    <source>
        <dbReference type="Proteomes" id="UP001353858"/>
    </source>
</evidence>